<evidence type="ECO:0000259" key="3">
    <source>
        <dbReference type="Pfam" id="PF13439"/>
    </source>
</evidence>
<dbReference type="EMBL" id="LBOW01000001">
    <property type="protein sequence ID" value="KKP45507.1"/>
    <property type="molecule type" value="Genomic_DNA"/>
</dbReference>
<keyword evidence="1 4" id="KW-0808">Transferase</keyword>
<feature type="domain" description="Glycosyltransferase subfamily 4-like N-terminal" evidence="3">
    <location>
        <begin position="70"/>
        <end position="174"/>
    </location>
</feature>
<sequence>MRVAIDLSQIIYGTGVSHYRENLVRNLLAIDSENEYLLYGGSLRQIQNLKLKIKNIMQNSKNSQLRIFPIPPILSDIIWNKLHVLPIEKLIGKVDLIHTSDWTEPPSSFTKITTVHDLVPLKFPKITPKVIVETHKNKLKWVSKESKRIIVPSLTTKKDLISLGFNENIIRVIYEAPNHSKAKTEEVKRIREKFRIHDEYIIAIGTNPRKNIERTVNAYHLSKSGQNIKLLIVGENKGLKYEDERGVRFLGHVEDVELASLLTGAKVLIYPSLYEGLGVPILDAFNCEVPVVTSNLGSMKEVSGGASVLVDPYDVNSISDGVTKALETPKTLIAKGLARVKDFSWQKTARETLEVYNEFK</sequence>
<dbReference type="Gene3D" id="3.40.50.2000">
    <property type="entry name" value="Glycogen Phosphorylase B"/>
    <property type="match status" value="2"/>
</dbReference>
<dbReference type="PANTHER" id="PTHR46401:SF2">
    <property type="entry name" value="GLYCOSYLTRANSFERASE WBBK-RELATED"/>
    <property type="match status" value="1"/>
</dbReference>
<protein>
    <submittedName>
        <fullName evidence="4">Glycosyl transferase group 1</fullName>
    </submittedName>
</protein>
<dbReference type="PANTHER" id="PTHR46401">
    <property type="entry name" value="GLYCOSYLTRANSFERASE WBBK-RELATED"/>
    <property type="match status" value="1"/>
</dbReference>
<dbReference type="Pfam" id="PF13439">
    <property type="entry name" value="Glyco_transf_4"/>
    <property type="match status" value="1"/>
</dbReference>
<feature type="domain" description="Glycosyl transferase family 1" evidence="2">
    <location>
        <begin position="198"/>
        <end position="331"/>
    </location>
</feature>
<gene>
    <name evidence="4" type="ORF">UR35_C0001G0104</name>
</gene>
<comment type="caution">
    <text evidence="4">The sequence shown here is derived from an EMBL/GenBank/DDBJ whole genome shotgun (WGS) entry which is preliminary data.</text>
</comment>
<evidence type="ECO:0000259" key="2">
    <source>
        <dbReference type="Pfam" id="PF00534"/>
    </source>
</evidence>
<dbReference type="STRING" id="1618566.UR35_C0001G0104"/>
<name>A0A0G0CQ48_9BACT</name>
<dbReference type="AlphaFoldDB" id="A0A0G0CQ48"/>
<evidence type="ECO:0000313" key="4">
    <source>
        <dbReference type="EMBL" id="KKP45507.1"/>
    </source>
</evidence>
<evidence type="ECO:0000313" key="5">
    <source>
        <dbReference type="Proteomes" id="UP000034778"/>
    </source>
</evidence>
<reference evidence="4 5" key="1">
    <citation type="journal article" date="2015" name="Nature">
        <title>rRNA introns, odd ribosomes, and small enigmatic genomes across a large radiation of phyla.</title>
        <authorList>
            <person name="Brown C.T."/>
            <person name="Hug L.A."/>
            <person name="Thomas B.C."/>
            <person name="Sharon I."/>
            <person name="Castelle C.J."/>
            <person name="Singh A."/>
            <person name="Wilkins M.J."/>
            <person name="Williams K.H."/>
            <person name="Banfield J.F."/>
        </authorList>
    </citation>
    <scope>NUCLEOTIDE SEQUENCE [LARGE SCALE GENOMIC DNA]</scope>
</reference>
<evidence type="ECO:0000256" key="1">
    <source>
        <dbReference type="ARBA" id="ARBA00022679"/>
    </source>
</evidence>
<accession>A0A0G0CQ48</accession>
<proteinExistence type="predicted"/>
<dbReference type="GO" id="GO:0016757">
    <property type="term" value="F:glycosyltransferase activity"/>
    <property type="evidence" value="ECO:0007669"/>
    <property type="project" value="InterPro"/>
</dbReference>
<dbReference type="InterPro" id="IPR001296">
    <property type="entry name" value="Glyco_trans_1"/>
</dbReference>
<dbReference type="SUPFAM" id="SSF53756">
    <property type="entry name" value="UDP-Glycosyltransferase/glycogen phosphorylase"/>
    <property type="match status" value="1"/>
</dbReference>
<dbReference type="Proteomes" id="UP000034778">
    <property type="component" value="Unassembled WGS sequence"/>
</dbReference>
<dbReference type="InterPro" id="IPR028098">
    <property type="entry name" value="Glyco_trans_4-like_N"/>
</dbReference>
<dbReference type="Pfam" id="PF00534">
    <property type="entry name" value="Glycos_transf_1"/>
    <property type="match status" value="1"/>
</dbReference>
<dbReference type="CDD" id="cd03809">
    <property type="entry name" value="GT4_MtfB-like"/>
    <property type="match status" value="1"/>
</dbReference>
<organism evidence="4 5">
    <name type="scientific">Candidatus Woesebacteria bacterium GW2011_GWB1_33_22</name>
    <dbReference type="NCBI Taxonomy" id="1618566"/>
    <lineage>
        <taxon>Bacteria</taxon>
        <taxon>Candidatus Woeseibacteriota</taxon>
    </lineage>
</organism>